<dbReference type="OrthoDB" id="5188205at2"/>
<keyword evidence="2" id="KW-1133">Transmembrane helix</keyword>
<evidence type="ECO:0000256" key="1">
    <source>
        <dbReference type="SAM" id="MobiDB-lite"/>
    </source>
</evidence>
<evidence type="ECO:0000313" key="4">
    <source>
        <dbReference type="Proteomes" id="UP000199385"/>
    </source>
</evidence>
<feature type="compositionally biased region" description="Pro residues" evidence="1">
    <location>
        <begin position="26"/>
        <end position="35"/>
    </location>
</feature>
<sequence length="369" mass="35873">MSPDTPDPERAPDRPGPADATGSPAATPPGPPAATTPPGGRPDGGSRGGPDLPDWPAGLPVPAGTPVTAPGADPLAGHPGVAGALPGTDPFTGQPGGAGAVPGIDPFTGHPVAAGAVPVTDRPAGGLRAVGVTLGAALLIAVLGAPLGLLWAAVAPDTPVRKVPDGAVYAVPQPEQPIAADGWFSLLGIAFGVLAAIGLWALLRRRRGPAGLAAGVLGGLGAAVLAWQVGRRIGLGTYDRLLASAPDGTAFTKPADLRSGGVDWFLHLPLPYGSLLLPAFGAAVTYTLLAGWSRWPSLRPEPDPYGGWPTAPVGGPGWPGGVGAPHGGGPGHPGEDPGGPAGPHDGGPGDGRGGPGSGISSGPGDRPAR</sequence>
<protein>
    <recommendedName>
        <fullName evidence="5">DUF2567 domain-containing protein</fullName>
    </recommendedName>
</protein>
<evidence type="ECO:0008006" key="5">
    <source>
        <dbReference type="Google" id="ProtNLM"/>
    </source>
</evidence>
<feature type="transmembrane region" description="Helical" evidence="2">
    <location>
        <begin position="132"/>
        <end position="154"/>
    </location>
</feature>
<organism evidence="3 4">
    <name type="scientific">Micromonospora auratinigra</name>
    <dbReference type="NCBI Taxonomy" id="261654"/>
    <lineage>
        <taxon>Bacteria</taxon>
        <taxon>Bacillati</taxon>
        <taxon>Actinomycetota</taxon>
        <taxon>Actinomycetes</taxon>
        <taxon>Micromonosporales</taxon>
        <taxon>Micromonosporaceae</taxon>
        <taxon>Micromonospora</taxon>
    </lineage>
</organism>
<feature type="transmembrane region" description="Helical" evidence="2">
    <location>
        <begin position="272"/>
        <end position="292"/>
    </location>
</feature>
<dbReference type="STRING" id="261654.GA0070611_2762"/>
<feature type="transmembrane region" description="Helical" evidence="2">
    <location>
        <begin position="210"/>
        <end position="230"/>
    </location>
</feature>
<keyword evidence="4" id="KW-1185">Reference proteome</keyword>
<gene>
    <name evidence="3" type="ORF">GA0070611_2762</name>
</gene>
<feature type="region of interest" description="Disordered" evidence="1">
    <location>
        <begin position="1"/>
        <end position="105"/>
    </location>
</feature>
<dbReference type="Proteomes" id="UP000199385">
    <property type="component" value="Chromosome I"/>
</dbReference>
<feature type="transmembrane region" description="Helical" evidence="2">
    <location>
        <begin position="183"/>
        <end position="203"/>
    </location>
</feature>
<feature type="compositionally biased region" description="Gly residues" evidence="1">
    <location>
        <begin position="314"/>
        <end position="361"/>
    </location>
</feature>
<accession>A0A1A8ZLF3</accession>
<name>A0A1A8ZLF3_9ACTN</name>
<dbReference type="RefSeq" id="WP_091663741.1">
    <property type="nucleotide sequence ID" value="NZ_LT594323.1"/>
</dbReference>
<evidence type="ECO:0000256" key="2">
    <source>
        <dbReference type="SAM" id="Phobius"/>
    </source>
</evidence>
<reference evidence="4" key="1">
    <citation type="submission" date="2016-06" db="EMBL/GenBank/DDBJ databases">
        <authorList>
            <person name="Varghese N."/>
            <person name="Submissions Spin"/>
        </authorList>
    </citation>
    <scope>NUCLEOTIDE SEQUENCE [LARGE SCALE GENOMIC DNA]</scope>
    <source>
        <strain evidence="4">DSM 44815</strain>
    </source>
</reference>
<dbReference type="PATRIC" id="fig|261654.4.peg.2808"/>
<dbReference type="AlphaFoldDB" id="A0A1A8ZLF3"/>
<feature type="region of interest" description="Disordered" evidence="1">
    <location>
        <begin position="306"/>
        <end position="369"/>
    </location>
</feature>
<keyword evidence="2" id="KW-0812">Transmembrane</keyword>
<keyword evidence="2" id="KW-0472">Membrane</keyword>
<evidence type="ECO:0000313" key="3">
    <source>
        <dbReference type="EMBL" id="SBT44651.1"/>
    </source>
</evidence>
<dbReference type="EMBL" id="LT594323">
    <property type="protein sequence ID" value="SBT44651.1"/>
    <property type="molecule type" value="Genomic_DNA"/>
</dbReference>
<proteinExistence type="predicted"/>